<comment type="caution">
    <text evidence="2">The sequence shown here is derived from an EMBL/GenBank/DDBJ whole genome shotgun (WGS) entry which is preliminary data.</text>
</comment>
<dbReference type="Gene3D" id="3.10.129.10">
    <property type="entry name" value="Hotdog Thioesterase"/>
    <property type="match status" value="1"/>
</dbReference>
<dbReference type="SUPFAM" id="SSF54637">
    <property type="entry name" value="Thioesterase/thiol ester dehydrase-isomerase"/>
    <property type="match status" value="1"/>
</dbReference>
<dbReference type="PANTHER" id="PTHR31793">
    <property type="entry name" value="4-HYDROXYBENZOYL-COA THIOESTERASE FAMILY MEMBER"/>
    <property type="match status" value="1"/>
</dbReference>
<protein>
    <submittedName>
        <fullName evidence="2">Acyl-CoA thioesterase</fullName>
    </submittedName>
</protein>
<gene>
    <name evidence="2" type="ORF">NSP04_02745</name>
</gene>
<evidence type="ECO:0000256" key="1">
    <source>
        <dbReference type="ARBA" id="ARBA00022801"/>
    </source>
</evidence>
<dbReference type="Pfam" id="PF13279">
    <property type="entry name" value="4HBT_2"/>
    <property type="match status" value="1"/>
</dbReference>
<evidence type="ECO:0000313" key="2">
    <source>
        <dbReference type="EMBL" id="MCR2745563.1"/>
    </source>
</evidence>
<dbReference type="InterPro" id="IPR050563">
    <property type="entry name" value="4-hydroxybenzoyl-CoA_TE"/>
</dbReference>
<keyword evidence="3" id="KW-1185">Reference proteome</keyword>
<dbReference type="RefSeq" id="WP_257510810.1">
    <property type="nucleotide sequence ID" value="NZ_JANKHG010000014.1"/>
</dbReference>
<sequence>MTNSNIFKDCNLQAIAIADTAPNVWNCTPQFVGRLTVQPQHLDEFNHTNNTIYLVWMQAIAALHSAQLGLTFEDFEELGYGCVARQHHMEYKRPTFAGDTLWVATWISHNEGKADMTRQYQFVRESDHTTVMQGHTQWVCIDMKTGRPKKQPPRFVECYKPVNNKPD</sequence>
<dbReference type="PANTHER" id="PTHR31793:SF37">
    <property type="entry name" value="ACYL-COA THIOESTER HYDROLASE YBGC"/>
    <property type="match status" value="1"/>
</dbReference>
<dbReference type="InterPro" id="IPR029069">
    <property type="entry name" value="HotDog_dom_sf"/>
</dbReference>
<dbReference type="EMBL" id="JANKHG010000014">
    <property type="protein sequence ID" value="MCR2745563.1"/>
    <property type="molecule type" value="Genomic_DNA"/>
</dbReference>
<evidence type="ECO:0000313" key="3">
    <source>
        <dbReference type="Proteomes" id="UP001165267"/>
    </source>
</evidence>
<accession>A0ABT1XG45</accession>
<name>A0ABT1XG45_9BURK</name>
<proteinExistence type="predicted"/>
<organism evidence="2 3">
    <name type="scientific">Limnobacter parvus</name>
    <dbReference type="NCBI Taxonomy" id="2939690"/>
    <lineage>
        <taxon>Bacteria</taxon>
        <taxon>Pseudomonadati</taxon>
        <taxon>Pseudomonadota</taxon>
        <taxon>Betaproteobacteria</taxon>
        <taxon>Burkholderiales</taxon>
        <taxon>Burkholderiaceae</taxon>
        <taxon>Limnobacter</taxon>
    </lineage>
</organism>
<dbReference type="CDD" id="cd00586">
    <property type="entry name" value="4HBT"/>
    <property type="match status" value="1"/>
</dbReference>
<reference evidence="2" key="1">
    <citation type="submission" date="2022-07" db="EMBL/GenBank/DDBJ databases">
        <authorList>
            <person name="Xamxidin M."/>
        </authorList>
    </citation>
    <scope>NUCLEOTIDE SEQUENCE</scope>
    <source>
        <strain evidence="2">YS8-69</strain>
    </source>
</reference>
<keyword evidence="1" id="KW-0378">Hydrolase</keyword>
<dbReference type="Proteomes" id="UP001165267">
    <property type="component" value="Unassembled WGS sequence"/>
</dbReference>